<keyword evidence="2 4" id="KW-0479">Metal-binding</keyword>
<keyword evidence="3 4" id="KW-0408">Iron</keyword>
<dbReference type="PANTHER" id="PTHR35008:SF4">
    <property type="entry name" value="BLL4482 PROTEIN"/>
    <property type="match status" value="1"/>
</dbReference>
<dbReference type="InterPro" id="IPR036909">
    <property type="entry name" value="Cyt_c-like_dom_sf"/>
</dbReference>
<sequence>MIRQILIPYGAILVAILATVQVSNVSAQTAPYANPEVIAEGKLIYDGACASCHGGDLEGQPNWRQRGANGRLPAPPHDITGHTWHHADEQLFAITKYGTEALVGGDYKSDMRGFEDELTDAQIKAALAYIKSTWPEDIQERHSAMSR</sequence>
<dbReference type="PROSITE" id="PS51007">
    <property type="entry name" value="CYTC"/>
    <property type="match status" value="1"/>
</dbReference>
<dbReference type="InterPro" id="IPR009056">
    <property type="entry name" value="Cyt_c-like_dom"/>
</dbReference>
<dbReference type="GO" id="GO:0009055">
    <property type="term" value="F:electron transfer activity"/>
    <property type="evidence" value="ECO:0007669"/>
    <property type="project" value="InterPro"/>
</dbReference>
<dbReference type="GO" id="GO:0020037">
    <property type="term" value="F:heme binding"/>
    <property type="evidence" value="ECO:0007669"/>
    <property type="project" value="InterPro"/>
</dbReference>
<protein>
    <submittedName>
        <fullName evidence="7">Cbb3-type cytochrome c oxidase subunit III</fullName>
    </submittedName>
</protein>
<dbReference type="Proteomes" id="UP000294563">
    <property type="component" value="Unassembled WGS sequence"/>
</dbReference>
<accession>A0A4R7LJ30</accession>
<dbReference type="GO" id="GO:0046872">
    <property type="term" value="F:metal ion binding"/>
    <property type="evidence" value="ECO:0007669"/>
    <property type="project" value="UniProtKB-KW"/>
</dbReference>
<comment type="caution">
    <text evidence="7">The sequence shown here is derived from an EMBL/GenBank/DDBJ whole genome shotgun (WGS) entry which is preliminary data.</text>
</comment>
<feature type="domain" description="Cytochrome c" evidence="6">
    <location>
        <begin position="36"/>
        <end position="134"/>
    </location>
</feature>
<name>A0A4R7LJ30_9RHOB</name>
<evidence type="ECO:0000259" key="6">
    <source>
        <dbReference type="PROSITE" id="PS51007"/>
    </source>
</evidence>
<evidence type="ECO:0000256" key="2">
    <source>
        <dbReference type="ARBA" id="ARBA00022723"/>
    </source>
</evidence>
<evidence type="ECO:0000256" key="3">
    <source>
        <dbReference type="ARBA" id="ARBA00023004"/>
    </source>
</evidence>
<feature type="chain" id="PRO_5020432376" evidence="5">
    <location>
        <begin position="28"/>
        <end position="147"/>
    </location>
</feature>
<dbReference type="RefSeq" id="WP_134014573.1">
    <property type="nucleotide sequence ID" value="NZ_SOBH01000002.1"/>
</dbReference>
<gene>
    <name evidence="7" type="ORF">BDE40_2246</name>
</gene>
<keyword evidence="1 4" id="KW-0349">Heme</keyword>
<keyword evidence="8" id="KW-1185">Reference proteome</keyword>
<dbReference type="InterPro" id="IPR051459">
    <property type="entry name" value="Cytochrome_c-type_DH"/>
</dbReference>
<evidence type="ECO:0000313" key="7">
    <source>
        <dbReference type="EMBL" id="TDT75514.1"/>
    </source>
</evidence>
<dbReference type="EMBL" id="SOBH01000002">
    <property type="protein sequence ID" value="TDT75514.1"/>
    <property type="molecule type" value="Genomic_DNA"/>
</dbReference>
<reference evidence="7 8" key="1">
    <citation type="submission" date="2019-03" db="EMBL/GenBank/DDBJ databases">
        <title>Genomic Encyclopedia of Archaeal and Bacterial Type Strains, Phase II (KMG-II): from individual species to whole genera.</title>
        <authorList>
            <person name="Goeker M."/>
        </authorList>
    </citation>
    <scope>NUCLEOTIDE SEQUENCE [LARGE SCALE GENOMIC DNA]</scope>
    <source>
        <strain evidence="7 8">DSM 29467</strain>
    </source>
</reference>
<dbReference type="PANTHER" id="PTHR35008">
    <property type="entry name" value="BLL4482 PROTEIN-RELATED"/>
    <property type="match status" value="1"/>
</dbReference>
<dbReference type="OrthoDB" id="9811281at2"/>
<dbReference type="Gene3D" id="1.10.760.10">
    <property type="entry name" value="Cytochrome c-like domain"/>
    <property type="match status" value="1"/>
</dbReference>
<keyword evidence="5" id="KW-0732">Signal</keyword>
<feature type="signal peptide" evidence="5">
    <location>
        <begin position="1"/>
        <end position="27"/>
    </location>
</feature>
<evidence type="ECO:0000256" key="5">
    <source>
        <dbReference type="SAM" id="SignalP"/>
    </source>
</evidence>
<dbReference type="AlphaFoldDB" id="A0A4R7LJ30"/>
<dbReference type="SUPFAM" id="SSF46626">
    <property type="entry name" value="Cytochrome c"/>
    <property type="match status" value="1"/>
</dbReference>
<dbReference type="Pfam" id="PF00034">
    <property type="entry name" value="Cytochrom_C"/>
    <property type="match status" value="1"/>
</dbReference>
<evidence type="ECO:0000256" key="1">
    <source>
        <dbReference type="ARBA" id="ARBA00022617"/>
    </source>
</evidence>
<proteinExistence type="predicted"/>
<evidence type="ECO:0000313" key="8">
    <source>
        <dbReference type="Proteomes" id="UP000294563"/>
    </source>
</evidence>
<organism evidence="7 8">
    <name type="scientific">Litoreibacter halocynthiae</name>
    <dbReference type="NCBI Taxonomy" id="1242689"/>
    <lineage>
        <taxon>Bacteria</taxon>
        <taxon>Pseudomonadati</taxon>
        <taxon>Pseudomonadota</taxon>
        <taxon>Alphaproteobacteria</taxon>
        <taxon>Rhodobacterales</taxon>
        <taxon>Roseobacteraceae</taxon>
        <taxon>Litoreibacter</taxon>
    </lineage>
</organism>
<evidence type="ECO:0000256" key="4">
    <source>
        <dbReference type="PROSITE-ProRule" id="PRU00433"/>
    </source>
</evidence>